<feature type="compositionally biased region" description="Basic and acidic residues" evidence="1">
    <location>
        <begin position="194"/>
        <end position="220"/>
    </location>
</feature>
<feature type="compositionally biased region" description="Gly residues" evidence="1">
    <location>
        <begin position="33"/>
        <end position="48"/>
    </location>
</feature>
<dbReference type="AlphaFoldDB" id="A0A6J4H3J5"/>
<protein>
    <submittedName>
        <fullName evidence="2">Uncharacterized protein</fullName>
    </submittedName>
</protein>
<feature type="region of interest" description="Disordered" evidence="1">
    <location>
        <begin position="1"/>
        <end position="242"/>
    </location>
</feature>
<reference evidence="2" key="1">
    <citation type="submission" date="2020-02" db="EMBL/GenBank/DDBJ databases">
        <authorList>
            <person name="Meier V. D."/>
        </authorList>
    </citation>
    <scope>NUCLEOTIDE SEQUENCE</scope>
    <source>
        <strain evidence="2">AVDCRST_MAG04</strain>
    </source>
</reference>
<sequence>APDPTRSCGDVRAAPSRPARRPRRVAFRAPGGVRAGRGGPAVGAGGGRVRFHRRGGVPAATRGLRRGAFPPGRARGHRQQAARRGRRGDGGVGFAGRRRHGAGLDAAVGRRLRPDPGSGRDGGAAQPAGLERDRRRPGPLRPPDPRRAVPSTGTGHRPFGRRPRSAVVAARPRRAGRRGGGRRHHQRARGGRRRPSDPLRRTVGRDLSPRGDRRTGRLRGDGGGPARHRPCAPRQARAGDRL</sequence>
<feature type="compositionally biased region" description="Basic residues" evidence="1">
    <location>
        <begin position="171"/>
        <end position="193"/>
    </location>
</feature>
<accession>A0A6J4H3J5</accession>
<organism evidence="2">
    <name type="scientific">uncultured Acetobacteraceae bacterium</name>
    <dbReference type="NCBI Taxonomy" id="169975"/>
    <lineage>
        <taxon>Bacteria</taxon>
        <taxon>Pseudomonadati</taxon>
        <taxon>Pseudomonadota</taxon>
        <taxon>Alphaproteobacteria</taxon>
        <taxon>Acetobacterales</taxon>
        <taxon>Acetobacteraceae</taxon>
        <taxon>environmental samples</taxon>
    </lineage>
</organism>
<evidence type="ECO:0000256" key="1">
    <source>
        <dbReference type="SAM" id="MobiDB-lite"/>
    </source>
</evidence>
<proteinExistence type="predicted"/>
<name>A0A6J4H3J5_9PROT</name>
<gene>
    <name evidence="2" type="ORF">AVDCRST_MAG04-288</name>
</gene>
<evidence type="ECO:0000313" key="2">
    <source>
        <dbReference type="EMBL" id="CAA9213952.1"/>
    </source>
</evidence>
<feature type="compositionally biased region" description="Basic residues" evidence="1">
    <location>
        <begin position="74"/>
        <end position="86"/>
    </location>
</feature>
<feature type="non-terminal residue" evidence="2">
    <location>
        <position position="1"/>
    </location>
</feature>
<feature type="non-terminal residue" evidence="2">
    <location>
        <position position="242"/>
    </location>
</feature>
<dbReference type="EMBL" id="CADCTL010000017">
    <property type="protein sequence ID" value="CAA9213952.1"/>
    <property type="molecule type" value="Genomic_DNA"/>
</dbReference>